<dbReference type="PANTHER" id="PTHR12932">
    <property type="entry name" value="P25 ALPHA-RELATED"/>
    <property type="match status" value="1"/>
</dbReference>
<dbReference type="EMBL" id="GEDC01008650">
    <property type="protein sequence ID" value="JAS28648.1"/>
    <property type="molecule type" value="Transcribed_RNA"/>
</dbReference>
<evidence type="ECO:0000313" key="5">
    <source>
        <dbReference type="EMBL" id="JAS28648.1"/>
    </source>
</evidence>
<dbReference type="PANTHER" id="PTHR12932:SF9">
    <property type="entry name" value="TUBULIN POLYMERIZATION-PROMOTING PROTEIN HOMOLOG"/>
    <property type="match status" value="1"/>
</dbReference>
<dbReference type="GO" id="GO:0001578">
    <property type="term" value="P:microtubule bundle formation"/>
    <property type="evidence" value="ECO:0007669"/>
    <property type="project" value="TreeGrafter"/>
</dbReference>
<evidence type="ECO:0000313" key="3">
    <source>
        <dbReference type="EMBL" id="JAS10811.1"/>
    </source>
</evidence>
<feature type="compositionally biased region" description="Basic and acidic residues" evidence="2">
    <location>
        <begin position="128"/>
        <end position="147"/>
    </location>
</feature>
<dbReference type="InterPro" id="IPR008907">
    <property type="entry name" value="TPP/p25"/>
</dbReference>
<evidence type="ECO:0008006" key="6">
    <source>
        <dbReference type="Google" id="ProtNLM"/>
    </source>
</evidence>
<dbReference type="GO" id="GO:0046785">
    <property type="term" value="P:microtubule polymerization"/>
    <property type="evidence" value="ECO:0007669"/>
    <property type="project" value="InterPro"/>
</dbReference>
<name>A0A1B6CBG4_9HEMI</name>
<sequence>MAAGGKPSLEMQFCAFSKFGDTKSDGKTITLTQSDKWMKQAGVIDGKKITTTDTGICFNKLKSKTIPYKDFEKYVEDLANSKKISPDELKLKLQECGEPGTTATTKAVKVGAVDRLTDTSKYTGAHKQRFDESGKGRGIEGREDTTPKDGYVQGYKNKDTYDKTH</sequence>
<accession>A0A1B6CBG4</accession>
<dbReference type="EMBL" id="GEDC01026487">
    <property type="protein sequence ID" value="JAS10811.1"/>
    <property type="molecule type" value="Transcribed_RNA"/>
</dbReference>
<proteinExistence type="inferred from homology"/>
<dbReference type="Pfam" id="PF05517">
    <property type="entry name" value="p25-alpha"/>
    <property type="match status" value="1"/>
</dbReference>
<feature type="compositionally biased region" description="Basic and acidic residues" evidence="2">
    <location>
        <begin position="156"/>
        <end position="165"/>
    </location>
</feature>
<dbReference type="Gene3D" id="1.10.238.10">
    <property type="entry name" value="EF-hand"/>
    <property type="match status" value="1"/>
</dbReference>
<reference evidence="3" key="1">
    <citation type="submission" date="2015-12" db="EMBL/GenBank/DDBJ databases">
        <title>De novo transcriptome assembly of four potential Pierce s Disease insect vectors from Arizona vineyards.</title>
        <authorList>
            <person name="Tassone E.E."/>
        </authorList>
    </citation>
    <scope>NUCLEOTIDE SEQUENCE</scope>
</reference>
<gene>
    <name evidence="4" type="ORF">g.13006</name>
    <name evidence="3" type="ORF">g.13007</name>
    <name evidence="5" type="ORF">g.13008</name>
</gene>
<evidence type="ECO:0000256" key="1">
    <source>
        <dbReference type="ARBA" id="ARBA00010994"/>
    </source>
</evidence>
<dbReference type="InterPro" id="IPR011992">
    <property type="entry name" value="EF-hand-dom_pair"/>
</dbReference>
<dbReference type="GO" id="GO:0032273">
    <property type="term" value="P:positive regulation of protein polymerization"/>
    <property type="evidence" value="ECO:0007669"/>
    <property type="project" value="TreeGrafter"/>
</dbReference>
<comment type="similarity">
    <text evidence="1">Belongs to the TPPP family.</text>
</comment>
<organism evidence="3">
    <name type="scientific">Clastoptera arizonana</name>
    <name type="common">Arizona spittle bug</name>
    <dbReference type="NCBI Taxonomy" id="38151"/>
    <lineage>
        <taxon>Eukaryota</taxon>
        <taxon>Metazoa</taxon>
        <taxon>Ecdysozoa</taxon>
        <taxon>Arthropoda</taxon>
        <taxon>Hexapoda</taxon>
        <taxon>Insecta</taxon>
        <taxon>Pterygota</taxon>
        <taxon>Neoptera</taxon>
        <taxon>Paraneoptera</taxon>
        <taxon>Hemiptera</taxon>
        <taxon>Auchenorrhyncha</taxon>
        <taxon>Cercopoidea</taxon>
        <taxon>Clastopteridae</taxon>
        <taxon>Clastoptera</taxon>
    </lineage>
</organism>
<evidence type="ECO:0000313" key="4">
    <source>
        <dbReference type="EMBL" id="JAS18410.1"/>
    </source>
</evidence>
<feature type="region of interest" description="Disordered" evidence="2">
    <location>
        <begin position="120"/>
        <end position="165"/>
    </location>
</feature>
<dbReference type="GO" id="GO:0015631">
    <property type="term" value="F:tubulin binding"/>
    <property type="evidence" value="ECO:0007669"/>
    <property type="project" value="InterPro"/>
</dbReference>
<dbReference type="EMBL" id="GEDC01018888">
    <property type="protein sequence ID" value="JAS18410.1"/>
    <property type="molecule type" value="Transcribed_RNA"/>
</dbReference>
<evidence type="ECO:0000256" key="2">
    <source>
        <dbReference type="SAM" id="MobiDB-lite"/>
    </source>
</evidence>
<dbReference type="SUPFAM" id="SSF47473">
    <property type="entry name" value="EF-hand"/>
    <property type="match status" value="1"/>
</dbReference>
<protein>
    <recommendedName>
        <fullName evidence="6">TPPP family protein</fullName>
    </recommendedName>
</protein>
<dbReference type="AlphaFoldDB" id="A0A1B6CBG4"/>
<dbReference type="GO" id="GO:0005874">
    <property type="term" value="C:microtubule"/>
    <property type="evidence" value="ECO:0007669"/>
    <property type="project" value="TreeGrafter"/>
</dbReference>